<name>L9XXX6_9EURY</name>
<proteinExistence type="predicted"/>
<keyword evidence="3" id="KW-1185">Reference proteome</keyword>
<accession>L9XXX6</accession>
<dbReference type="RefSeq" id="WP_006431694.1">
    <property type="nucleotide sequence ID" value="NZ_AOID01000036.1"/>
</dbReference>
<organism evidence="2 3">
    <name type="scientific">Natrinema versiforme JCM 10478</name>
    <dbReference type="NCBI Taxonomy" id="1227496"/>
    <lineage>
        <taxon>Archaea</taxon>
        <taxon>Methanobacteriati</taxon>
        <taxon>Methanobacteriota</taxon>
        <taxon>Stenosarchaea group</taxon>
        <taxon>Halobacteria</taxon>
        <taxon>Halobacteriales</taxon>
        <taxon>Natrialbaceae</taxon>
        <taxon>Natrinema</taxon>
    </lineage>
</organism>
<evidence type="ECO:0000256" key="1">
    <source>
        <dbReference type="SAM" id="MobiDB-lite"/>
    </source>
</evidence>
<dbReference type="OrthoDB" id="346007at2157"/>
<evidence type="ECO:0000313" key="3">
    <source>
        <dbReference type="Proteomes" id="UP000011632"/>
    </source>
</evidence>
<dbReference type="PATRIC" id="fig|1227496.3.peg.2633"/>
<sequence>MATDVSEESDKRGEIFSDDEFWYKLDVDWEEVKEEFESEQSDDDTDSEEDDDAADGPETIAEALLYEFAKGKKKTIEAEHETVSIFVSTVQAKADTEVRQAMRSLYVDHQWSLKQKQDKFDCDQIESVLSQLSSDGTVVREEVNGDYDILWPGNSAIDKEVRDSEVTARKLLKTEPVIVKKSDDGRFVVRGANKSRSKIVDRVRANTTAESVEPNRKQESVSDRVHEALTEQESTFREHFKIIETNYTDSALPSRPNLSLKNSKGLEDDLYELHESGYLPAGGMSGLSSFRVEDVVYGGRHKIELTHRRDGFLFNSEATRKTDEERERFERRFATIADIEFDTIYEYGSADKRYLLNQILSEDYDAYQLFYDKLPDELQEFVDDVLKTDDDDELELVEEKKCQECGYEADPDAEECNDCGEEQFTDVRATKTKVTDNAIATKINYALKNISPSHDRVDFLSFETTTRELTKERVSEADVKIHRDRGDADLISRRQVFFAPTGSGARLQRFNDYMLEGVYVTYGKSAGRQFTGYGSLTLYDLLFNEQADTDKLVGNAVYSAVTGVQDRIAAQSREANKIAEKYLAITDEIDSVSNNKDRLKEYFGSGNYFEKQVFYLAKYVFKRSERWGKQNKRESDGAVIFPQQNRDKDRVLSFDAKLSYEEDGYNFTPSEEDQATRYILHDNDWERLKVKTGDNQLDAHILLSQNFDEDKFRSMADSIRSHFDVFTDDKVTTTIGFMTLEALVELFKLKRELYEYQGKGDLVTDFNRFFYEAATITEDRENYALITTEQIDEIDRKVTRIASELGDDRLRPYSPAGRET</sequence>
<feature type="region of interest" description="Disordered" evidence="1">
    <location>
        <begin position="33"/>
        <end position="57"/>
    </location>
</feature>
<protein>
    <submittedName>
        <fullName evidence="2">Uncharacterized protein</fullName>
    </submittedName>
</protein>
<evidence type="ECO:0000313" key="2">
    <source>
        <dbReference type="EMBL" id="ELY66281.1"/>
    </source>
</evidence>
<feature type="compositionally biased region" description="Acidic residues" evidence="1">
    <location>
        <begin position="33"/>
        <end position="55"/>
    </location>
</feature>
<gene>
    <name evidence="2" type="ORF">C489_13006</name>
</gene>
<dbReference type="Proteomes" id="UP000011632">
    <property type="component" value="Unassembled WGS sequence"/>
</dbReference>
<comment type="caution">
    <text evidence="2">The sequence shown here is derived from an EMBL/GenBank/DDBJ whole genome shotgun (WGS) entry which is preliminary data.</text>
</comment>
<dbReference type="EMBL" id="AOID01000036">
    <property type="protein sequence ID" value="ELY66281.1"/>
    <property type="molecule type" value="Genomic_DNA"/>
</dbReference>
<reference evidence="2 3" key="1">
    <citation type="journal article" date="2014" name="PLoS Genet.">
        <title>Phylogenetically driven sequencing of extremely halophilic archaea reveals strategies for static and dynamic osmo-response.</title>
        <authorList>
            <person name="Becker E.A."/>
            <person name="Seitzer P.M."/>
            <person name="Tritt A."/>
            <person name="Larsen D."/>
            <person name="Krusor M."/>
            <person name="Yao A.I."/>
            <person name="Wu D."/>
            <person name="Madern D."/>
            <person name="Eisen J.A."/>
            <person name="Darling A.E."/>
            <person name="Facciotti M.T."/>
        </authorList>
    </citation>
    <scope>NUCLEOTIDE SEQUENCE [LARGE SCALE GENOMIC DNA]</scope>
    <source>
        <strain evidence="2 3">JCM 10478</strain>
    </source>
</reference>
<dbReference type="AlphaFoldDB" id="L9XXX6"/>